<dbReference type="InterPro" id="IPR027417">
    <property type="entry name" value="P-loop_NTPase"/>
</dbReference>
<dbReference type="SUPFAM" id="SSF52540">
    <property type="entry name" value="P-loop containing nucleoside triphosphate hydrolases"/>
    <property type="match status" value="2"/>
</dbReference>
<protein>
    <submittedName>
        <fullName evidence="2">DUF2075 domain-containing protein</fullName>
    </submittedName>
</protein>
<dbReference type="AlphaFoldDB" id="A0A9D2GZA0"/>
<dbReference type="Proteomes" id="UP000824108">
    <property type="component" value="Unassembled WGS sequence"/>
</dbReference>
<dbReference type="InterPro" id="IPR018647">
    <property type="entry name" value="SLFN_3-like_DNA/RNA_helicase"/>
</dbReference>
<dbReference type="Pfam" id="PF09848">
    <property type="entry name" value="SLFN-g3_helicase"/>
    <property type="match status" value="1"/>
</dbReference>
<name>A0A9D2GZA0_9BACE</name>
<reference evidence="2" key="2">
    <citation type="submission" date="2021-04" db="EMBL/GenBank/DDBJ databases">
        <authorList>
            <person name="Gilroy R."/>
        </authorList>
    </citation>
    <scope>NUCLEOTIDE SEQUENCE</scope>
    <source>
        <strain evidence="2">CHK118-2852</strain>
    </source>
</reference>
<gene>
    <name evidence="2" type="ORF">H9807_08290</name>
</gene>
<proteinExistence type="predicted"/>
<evidence type="ECO:0000313" key="3">
    <source>
        <dbReference type="Proteomes" id="UP000824108"/>
    </source>
</evidence>
<organism evidence="2 3">
    <name type="scientific">Candidatus Bacteroides merdavium</name>
    <dbReference type="NCBI Taxonomy" id="2838472"/>
    <lineage>
        <taxon>Bacteria</taxon>
        <taxon>Pseudomonadati</taxon>
        <taxon>Bacteroidota</taxon>
        <taxon>Bacteroidia</taxon>
        <taxon>Bacteroidales</taxon>
        <taxon>Bacteroidaceae</taxon>
        <taxon>Bacteroides</taxon>
    </lineage>
</organism>
<evidence type="ECO:0000259" key="1">
    <source>
        <dbReference type="Pfam" id="PF09848"/>
    </source>
</evidence>
<dbReference type="Gene3D" id="3.40.50.300">
    <property type="entry name" value="P-loop containing nucleotide triphosphate hydrolases"/>
    <property type="match status" value="1"/>
</dbReference>
<accession>A0A9D2GZA0</accession>
<feature type="domain" description="Schlafen group 3-like DNA/RNA helicase" evidence="1">
    <location>
        <begin position="241"/>
        <end position="657"/>
    </location>
</feature>
<comment type="caution">
    <text evidence="2">The sequence shown here is derived from an EMBL/GenBank/DDBJ whole genome shotgun (WGS) entry which is preliminary data.</text>
</comment>
<dbReference type="EMBL" id="DXAV01000068">
    <property type="protein sequence ID" value="HIZ92099.1"/>
    <property type="molecule type" value="Genomic_DNA"/>
</dbReference>
<reference evidence="2" key="1">
    <citation type="journal article" date="2021" name="PeerJ">
        <title>Extensive microbial diversity within the chicken gut microbiome revealed by metagenomics and culture.</title>
        <authorList>
            <person name="Gilroy R."/>
            <person name="Ravi A."/>
            <person name="Getino M."/>
            <person name="Pursley I."/>
            <person name="Horton D.L."/>
            <person name="Alikhan N.F."/>
            <person name="Baker D."/>
            <person name="Gharbi K."/>
            <person name="Hall N."/>
            <person name="Watson M."/>
            <person name="Adriaenssens E.M."/>
            <person name="Foster-Nyarko E."/>
            <person name="Jarju S."/>
            <person name="Secka A."/>
            <person name="Antonio M."/>
            <person name="Oren A."/>
            <person name="Chaudhuri R.R."/>
            <person name="La Ragione R."/>
            <person name="Hildebrand F."/>
            <person name="Pallen M.J."/>
        </authorList>
    </citation>
    <scope>NUCLEOTIDE SEQUENCE</scope>
    <source>
        <strain evidence="2">CHK118-2852</strain>
    </source>
</reference>
<sequence length="686" mass="78729">MPPTLTRYYYSSPIRDFLHQPSSAIVGELVRQSTHDITINQRNAWQEEIDLLKDILKEYAGRGSVYFEYNIPRLGRRIDTIVLIDGVVFILEFKTDQESFERADIAQVWDYALDLKNFHEGSHRRTLIPILVATNAPQGYMLDFVRYEDQVFKPLLSDKSHLKACIDEGLKHALPFLAADDYSWAISRYSPTPTIIEAASALYNNHSVKEISRSDASAENLTTTCACISDIIDRCKAQRQKAICFVTGVPGAGKTLVGLNIAIQQFEKNEKAVYLSGNFPLVAVLTEALSRDLVKKKKEQSERITKREAQSEVKTFIQMVHHYRDACLEGTKVVDNHIVADEDYFRSAKNKDKSYAPIDHVAIFDEAQRAWTKEMLAKFMAQKKPYPYAFPYSEPEYLISCLDRHPDWAVIICLIGGGQEINTGEAGIKEWIDSLNHSFTHWKIYISDRLTENEYANGQALNLIQSQANLNIEPHLHLAVSMRSFRAENLSTFVHELLNLNPAEATKQLERLRQQYPIYLTRNIDTAKRWLKSKARGSERFGLLASSTADRVKPLSINVRYKPDEVHWFLDDDSDVRSSNYLEDVATEFQVQGLELDWTCVVWDADMRYSPQGWQHYRFNGGTRWYNIRQEIAQTYQTNAYRVLLTRARQGMIIVVPTGNPDDPTRLPAFYDATYQYLSSIGIQEI</sequence>
<evidence type="ECO:0000313" key="2">
    <source>
        <dbReference type="EMBL" id="HIZ92099.1"/>
    </source>
</evidence>